<evidence type="ECO:0000313" key="1">
    <source>
        <dbReference type="EMBL" id="WOL08965.1"/>
    </source>
</evidence>
<gene>
    <name evidence="1" type="ORF">Cni_G17718</name>
</gene>
<dbReference type="EMBL" id="CP136894">
    <property type="protein sequence ID" value="WOL08965.1"/>
    <property type="molecule type" value="Genomic_DNA"/>
</dbReference>
<reference evidence="1 2" key="1">
    <citation type="submission" date="2023-10" db="EMBL/GenBank/DDBJ databases">
        <title>Chromosome-scale genome assembly provides insights into flower coloration mechanisms of Canna indica.</title>
        <authorList>
            <person name="Li C."/>
        </authorList>
    </citation>
    <scope>NUCLEOTIDE SEQUENCE [LARGE SCALE GENOMIC DNA]</scope>
    <source>
        <tissue evidence="1">Flower</tissue>
    </source>
</reference>
<evidence type="ECO:0000313" key="2">
    <source>
        <dbReference type="Proteomes" id="UP001327560"/>
    </source>
</evidence>
<keyword evidence="2" id="KW-1185">Reference proteome</keyword>
<proteinExistence type="predicted"/>
<dbReference type="PANTHER" id="PTHR33526">
    <property type="entry name" value="OS07G0123800 PROTEIN"/>
    <property type="match status" value="1"/>
</dbReference>
<organism evidence="1 2">
    <name type="scientific">Canna indica</name>
    <name type="common">Indian-shot</name>
    <dbReference type="NCBI Taxonomy" id="4628"/>
    <lineage>
        <taxon>Eukaryota</taxon>
        <taxon>Viridiplantae</taxon>
        <taxon>Streptophyta</taxon>
        <taxon>Embryophyta</taxon>
        <taxon>Tracheophyta</taxon>
        <taxon>Spermatophyta</taxon>
        <taxon>Magnoliopsida</taxon>
        <taxon>Liliopsida</taxon>
        <taxon>Zingiberales</taxon>
        <taxon>Cannaceae</taxon>
        <taxon>Canna</taxon>
    </lineage>
</organism>
<name>A0AAQ3KHI2_9LILI</name>
<dbReference type="AlphaFoldDB" id="A0AAQ3KHI2"/>
<dbReference type="PIRSF" id="PIRSF031279">
    <property type="entry name" value="UCP031279"/>
    <property type="match status" value="1"/>
</dbReference>
<accession>A0AAQ3KHI2</accession>
<dbReference type="PANTHER" id="PTHR33526:SF4">
    <property type="entry name" value="OS07G0123800 PROTEIN"/>
    <property type="match status" value="1"/>
</dbReference>
<dbReference type="Proteomes" id="UP001327560">
    <property type="component" value="Chromosome 5"/>
</dbReference>
<dbReference type="InterPro" id="IPR016972">
    <property type="entry name" value="UCP031279"/>
</dbReference>
<protein>
    <submittedName>
        <fullName evidence="1">Uncharacterized protein</fullName>
    </submittedName>
</protein>
<sequence>MSKRGGTVASRLSRYVKAPMRLLCRVCDSYVRAMTNFAGKMEYGGGAGLGYAPMLPRSFSVHSAGTSTSGDDDFRELVRAASVARMGSLQQLDRVREASSSLPMPRVVAVPRSRSAAIGRIDEDKPCEFGADVRLGEDYLLPRSRSSAVPAKRRFAAFV</sequence>